<reference evidence="2 3" key="1">
    <citation type="submission" date="2014-08" db="EMBL/GenBank/DDBJ databases">
        <authorList>
            <person name="Wibberg D."/>
        </authorList>
    </citation>
    <scope>NUCLEOTIDE SEQUENCE [LARGE SCALE GENOMIC DNA]</scope>
    <source>
        <strain evidence="3">ING2-E5B</strain>
    </source>
</reference>
<dbReference type="HOGENOM" id="CLU_027402_31_2_10"/>
<dbReference type="STRING" id="1562970.ING2E5B_1138"/>
<evidence type="ECO:0000259" key="1">
    <source>
        <dbReference type="PROSITE" id="PS50994"/>
    </source>
</evidence>
<feature type="domain" description="Integrase catalytic" evidence="1">
    <location>
        <begin position="121"/>
        <end position="292"/>
    </location>
</feature>
<dbReference type="OrthoDB" id="930609at2"/>
<accession>A0A098BYX5</accession>
<dbReference type="Proteomes" id="UP000032417">
    <property type="component" value="Chromosome 1"/>
</dbReference>
<dbReference type="AlphaFoldDB" id="A0A098BYX5"/>
<dbReference type="Gene3D" id="3.30.420.10">
    <property type="entry name" value="Ribonuclease H-like superfamily/Ribonuclease H"/>
    <property type="match status" value="1"/>
</dbReference>
<dbReference type="KEGG" id="pbt:ING2E5B_1138"/>
<evidence type="ECO:0000313" key="3">
    <source>
        <dbReference type="Proteomes" id="UP000032417"/>
    </source>
</evidence>
<dbReference type="PANTHER" id="PTHR46889">
    <property type="entry name" value="TRANSPOSASE INSF FOR INSERTION SEQUENCE IS3B-RELATED"/>
    <property type="match status" value="1"/>
</dbReference>
<protein>
    <recommendedName>
        <fullName evidence="1">Integrase catalytic domain-containing protein</fullName>
    </recommendedName>
</protein>
<name>A0A098BYX5_9BACT</name>
<sequence>MLIKEHYPLTGKPYPKRLIFKVVGYSSSTWYENPTPKTGKRGRKPKHSDEEVLQEIKEEIKKSTFNAEGYLKVKKRMGKRKINALVAGKARVNRIMRENNLLSPYRRPGKTNKREHDGTIITDAPNVMWATDGKRFWIDGSGWHWFFGVIDHFNDEIISWHIARKGNRFAAMEPVRAAVRKTFGSVGKDVCKGMKLQLRSDHGSQYDSADFMNEMKFLGLEMSKAFVRSPQCNGIIERFHRTLEEQVLQTETFSSFEEAYNSINQFINDYNTDWIFHRLEYCSPVEYREKYAESQRKENDDIPSGNKDPEVQLVLISSGSMPRRNEIALQSMIKGAITYSNTPSINPSV</sequence>
<keyword evidence="3" id="KW-1185">Reference proteome</keyword>
<dbReference type="EMBL" id="LN515532">
    <property type="protein sequence ID" value="CEA15890.1"/>
    <property type="molecule type" value="Genomic_DNA"/>
</dbReference>
<dbReference type="PANTHER" id="PTHR46889:SF4">
    <property type="entry name" value="TRANSPOSASE INSO FOR INSERTION SEQUENCE ELEMENT IS911B-RELATED"/>
    <property type="match status" value="1"/>
</dbReference>
<dbReference type="InterPro" id="IPR036397">
    <property type="entry name" value="RNaseH_sf"/>
</dbReference>
<dbReference type="InterPro" id="IPR001584">
    <property type="entry name" value="Integrase_cat-core"/>
</dbReference>
<proteinExistence type="predicted"/>
<dbReference type="InterPro" id="IPR050900">
    <property type="entry name" value="Transposase_IS3/IS150/IS904"/>
</dbReference>
<dbReference type="PATRIC" id="fig|1562970.3.peg.1126"/>
<gene>
    <name evidence="2" type="ORF">ING2E5B_1138</name>
</gene>
<dbReference type="GO" id="GO:0003676">
    <property type="term" value="F:nucleic acid binding"/>
    <property type="evidence" value="ECO:0007669"/>
    <property type="project" value="InterPro"/>
</dbReference>
<organism evidence="2 3">
    <name type="scientific">Fermentimonas caenicola</name>
    <dbReference type="NCBI Taxonomy" id="1562970"/>
    <lineage>
        <taxon>Bacteria</taxon>
        <taxon>Pseudomonadati</taxon>
        <taxon>Bacteroidota</taxon>
        <taxon>Bacteroidia</taxon>
        <taxon>Bacteroidales</taxon>
        <taxon>Dysgonomonadaceae</taxon>
        <taxon>Fermentimonas</taxon>
    </lineage>
</organism>
<evidence type="ECO:0000313" key="2">
    <source>
        <dbReference type="EMBL" id="CEA15890.1"/>
    </source>
</evidence>
<dbReference type="InterPro" id="IPR012337">
    <property type="entry name" value="RNaseH-like_sf"/>
</dbReference>
<dbReference type="GO" id="GO:0015074">
    <property type="term" value="P:DNA integration"/>
    <property type="evidence" value="ECO:0007669"/>
    <property type="project" value="InterPro"/>
</dbReference>
<dbReference type="SUPFAM" id="SSF53098">
    <property type="entry name" value="Ribonuclease H-like"/>
    <property type="match status" value="1"/>
</dbReference>
<dbReference type="Pfam" id="PF13683">
    <property type="entry name" value="rve_3"/>
    <property type="match status" value="1"/>
</dbReference>
<dbReference type="PROSITE" id="PS50994">
    <property type="entry name" value="INTEGRASE"/>
    <property type="match status" value="1"/>
</dbReference>